<keyword evidence="5 6" id="KW-0961">Cell wall biogenesis/degradation</keyword>
<keyword evidence="2 6" id="KW-0694">RNA-binding</keyword>
<keyword evidence="9" id="KW-1185">Reference proteome</keyword>
<dbReference type="Proteomes" id="UP000032047">
    <property type="component" value="Unassembled WGS sequence"/>
</dbReference>
<comment type="similarity">
    <text evidence="6">Belongs to the KhpB RNA-binding protein family.</text>
</comment>
<keyword evidence="3 6" id="KW-0133">Cell shape</keyword>
<dbReference type="AlphaFoldDB" id="A0A0D0HMG0"/>
<accession>A0A0D0HMG0</accession>
<dbReference type="EMBL" id="JXTG01000005">
    <property type="protein sequence ID" value="KIP21349.1"/>
    <property type="molecule type" value="Genomic_DNA"/>
</dbReference>
<dbReference type="GO" id="GO:0005737">
    <property type="term" value="C:cytoplasm"/>
    <property type="evidence" value="ECO:0007669"/>
    <property type="project" value="UniProtKB-SubCell"/>
</dbReference>
<dbReference type="HAMAP" id="MF_00867">
    <property type="entry name" value="KhpB"/>
    <property type="match status" value="1"/>
</dbReference>
<evidence type="ECO:0000256" key="5">
    <source>
        <dbReference type="ARBA" id="ARBA00023316"/>
    </source>
</evidence>
<dbReference type="InterPro" id="IPR034079">
    <property type="entry name" value="R3H_KhpB"/>
</dbReference>
<name>A0A0D0HMG0_9BACL</name>
<feature type="domain" description="R3H" evidence="7">
    <location>
        <begin position="139"/>
        <end position="205"/>
    </location>
</feature>
<evidence type="ECO:0000256" key="1">
    <source>
        <dbReference type="ARBA" id="ARBA00022490"/>
    </source>
</evidence>
<dbReference type="SMART" id="SM00393">
    <property type="entry name" value="R3H"/>
    <property type="match status" value="1"/>
</dbReference>
<dbReference type="PROSITE" id="PS51061">
    <property type="entry name" value="R3H"/>
    <property type="match status" value="1"/>
</dbReference>
<dbReference type="InterPro" id="IPR036867">
    <property type="entry name" value="R3H_dom_sf"/>
</dbReference>
<dbReference type="Pfam" id="PF14804">
    <property type="entry name" value="Jag_N"/>
    <property type="match status" value="1"/>
</dbReference>
<comment type="caution">
    <text evidence="8">The sequence shown here is derived from an EMBL/GenBank/DDBJ whole genome shotgun (WGS) entry which is preliminary data.</text>
</comment>
<gene>
    <name evidence="6" type="primary">khpB</name>
    <name evidence="6" type="synonym">eloR</name>
    <name evidence="8" type="ORF">JV16_01350</name>
</gene>
<dbReference type="CDD" id="cd02644">
    <property type="entry name" value="R3H_jag"/>
    <property type="match status" value="1"/>
</dbReference>
<dbReference type="GO" id="GO:0003723">
    <property type="term" value="F:RNA binding"/>
    <property type="evidence" value="ECO:0007669"/>
    <property type="project" value="UniProtKB-UniRule"/>
</dbReference>
<dbReference type="SUPFAM" id="SSF82708">
    <property type="entry name" value="R3H domain"/>
    <property type="match status" value="1"/>
</dbReference>
<dbReference type="PANTHER" id="PTHR35800:SF1">
    <property type="entry name" value="RNA-BINDING PROTEIN KHPB"/>
    <property type="match status" value="1"/>
</dbReference>
<evidence type="ECO:0000256" key="3">
    <source>
        <dbReference type="ARBA" id="ARBA00022960"/>
    </source>
</evidence>
<dbReference type="GO" id="GO:0008360">
    <property type="term" value="P:regulation of cell shape"/>
    <property type="evidence" value="ECO:0007669"/>
    <property type="project" value="UniProtKB-KW"/>
</dbReference>
<sequence>MKRVTMGGQTVEEAVEKALAQLHVPKEAVDIVVVQQEKRPFLGLFGGKEAVVEVTISNPFFCVESFLKHVIEQMNVRVNLSCQAEGDRFVVSLSGQDVARVIGRHGQTLNALQLLAQGVLNRCTDRPLHVVIDAEGYRKRREETLVRLAKNMAKKAIQTGQDISLEPMSAWERKVIHTALSDDERIQTFSAGAEPYRHVVISLKR</sequence>
<proteinExistence type="inferred from homology"/>
<feature type="region of interest" description="Jag_N domain" evidence="6">
    <location>
        <begin position="5"/>
        <end position="55"/>
    </location>
</feature>
<dbReference type="RefSeq" id="WP_042534867.1">
    <property type="nucleotide sequence ID" value="NZ_JXTG01000005.1"/>
</dbReference>
<protein>
    <recommendedName>
        <fullName evidence="6">RNA-binding protein KhpB</fullName>
    </recommendedName>
    <alternativeName>
        <fullName evidence="6">RNA-binding protein EloR</fullName>
    </alternativeName>
</protein>
<dbReference type="Gene3D" id="3.30.300.20">
    <property type="match status" value="1"/>
</dbReference>
<evidence type="ECO:0000313" key="8">
    <source>
        <dbReference type="EMBL" id="KIP21349.1"/>
    </source>
</evidence>
<dbReference type="InterPro" id="IPR038247">
    <property type="entry name" value="Jag_N_dom_sf"/>
</dbReference>
<dbReference type="PATRIC" id="fig|265546.4.peg.1350"/>
<dbReference type="Pfam" id="PF13083">
    <property type="entry name" value="KH_KhpA-B"/>
    <property type="match status" value="1"/>
</dbReference>
<dbReference type="InterPro" id="IPR015946">
    <property type="entry name" value="KH_dom-like_a/b"/>
</dbReference>
<dbReference type="SMART" id="SM01245">
    <property type="entry name" value="Jag_N"/>
    <property type="match status" value="1"/>
</dbReference>
<comment type="domain">
    <text evidence="6">Has an N-terminal Jag-N domain and 2 RNA-binding domains (KH and R3H).</text>
</comment>
<keyword evidence="1 6" id="KW-0963">Cytoplasm</keyword>
<dbReference type="InterPro" id="IPR038008">
    <property type="entry name" value="Jag_KH"/>
</dbReference>
<dbReference type="CDD" id="cd02414">
    <property type="entry name" value="KH-II_Jag"/>
    <property type="match status" value="1"/>
</dbReference>
<dbReference type="PANTHER" id="PTHR35800">
    <property type="entry name" value="PROTEIN JAG"/>
    <property type="match status" value="1"/>
</dbReference>
<dbReference type="Gene3D" id="3.30.30.80">
    <property type="entry name" value="probable RNA-binding protein from clostridium symbiosum atcc 14940"/>
    <property type="match status" value="1"/>
</dbReference>
<evidence type="ECO:0000256" key="4">
    <source>
        <dbReference type="ARBA" id="ARBA00023186"/>
    </source>
</evidence>
<dbReference type="GO" id="GO:0071555">
    <property type="term" value="P:cell wall organization"/>
    <property type="evidence" value="ECO:0007669"/>
    <property type="project" value="UniProtKB-KW"/>
</dbReference>
<dbReference type="InterPro" id="IPR001374">
    <property type="entry name" value="R3H_dom"/>
</dbReference>
<dbReference type="Gene3D" id="3.30.1370.50">
    <property type="entry name" value="R3H-like domain"/>
    <property type="match status" value="1"/>
</dbReference>
<dbReference type="NCBIfam" id="NF041568">
    <property type="entry name" value="Jag_EloR"/>
    <property type="match status" value="1"/>
</dbReference>
<evidence type="ECO:0000259" key="7">
    <source>
        <dbReference type="PROSITE" id="PS51061"/>
    </source>
</evidence>
<dbReference type="InterPro" id="IPR039247">
    <property type="entry name" value="KhpB"/>
</dbReference>
<reference evidence="8 9" key="1">
    <citation type="submission" date="2015-01" db="EMBL/GenBank/DDBJ databases">
        <title>Genome sequence of Anoxybacillus ayderensis strain AB04.</title>
        <authorList>
            <person name="Belduz A.O."/>
            <person name="Canakci S."/>
            <person name="Chan K.-G."/>
            <person name="Kahar U.M."/>
            <person name="Yaakob A.S."/>
            <person name="Chan C.S."/>
            <person name="Goh K.M."/>
        </authorList>
    </citation>
    <scope>NUCLEOTIDE SEQUENCE [LARGE SCALE GENOMIC DNA]</scope>
    <source>
        <strain evidence="8 9">AB04</strain>
    </source>
</reference>
<dbReference type="GO" id="GO:0009252">
    <property type="term" value="P:peptidoglycan biosynthetic process"/>
    <property type="evidence" value="ECO:0007669"/>
    <property type="project" value="UniProtKB-UniRule"/>
</dbReference>
<comment type="function">
    <text evidence="6">A probable RNA chaperone. Forms a complex with KhpA which binds to cellular RNA and controls its expression. Plays a role in peptidoglycan (PG) homeostasis and cell length regulation.</text>
</comment>
<evidence type="ECO:0000313" key="9">
    <source>
        <dbReference type="Proteomes" id="UP000032047"/>
    </source>
</evidence>
<comment type="subunit">
    <text evidence="6">Forms a complex with KhpA.</text>
</comment>
<evidence type="ECO:0000256" key="6">
    <source>
        <dbReference type="HAMAP-Rule" id="MF_00867"/>
    </source>
</evidence>
<comment type="subcellular location">
    <subcellularLocation>
        <location evidence="6">Cytoplasm</location>
    </subcellularLocation>
</comment>
<dbReference type="Pfam" id="PF01424">
    <property type="entry name" value="R3H"/>
    <property type="match status" value="1"/>
</dbReference>
<evidence type="ECO:0000256" key="2">
    <source>
        <dbReference type="ARBA" id="ARBA00022884"/>
    </source>
</evidence>
<organism evidence="8 9">
    <name type="scientific">Anoxybacillus ayderensis</name>
    <dbReference type="NCBI Taxonomy" id="265546"/>
    <lineage>
        <taxon>Bacteria</taxon>
        <taxon>Bacillati</taxon>
        <taxon>Bacillota</taxon>
        <taxon>Bacilli</taxon>
        <taxon>Bacillales</taxon>
        <taxon>Anoxybacillaceae</taxon>
        <taxon>Anoxybacillus</taxon>
    </lineage>
</organism>
<dbReference type="InterPro" id="IPR032782">
    <property type="entry name" value="KhpB_N"/>
</dbReference>
<keyword evidence="4 6" id="KW-0143">Chaperone</keyword>